<dbReference type="STRING" id="1120996.SAMN02746066_03248"/>
<protein>
    <submittedName>
        <fullName evidence="1">Uncharacterized protein</fullName>
    </submittedName>
</protein>
<proteinExistence type="predicted"/>
<dbReference type="AlphaFoldDB" id="A0A1M7LGE0"/>
<name>A0A1M7LGE0_9FIRM</name>
<dbReference type="Proteomes" id="UP000184038">
    <property type="component" value="Unassembled WGS sequence"/>
</dbReference>
<keyword evidence="2" id="KW-1185">Reference proteome</keyword>
<accession>A0A1M7LGE0</accession>
<reference evidence="1 2" key="1">
    <citation type="submission" date="2016-11" db="EMBL/GenBank/DDBJ databases">
        <authorList>
            <person name="Jaros S."/>
            <person name="Januszkiewicz K."/>
            <person name="Wedrychowicz H."/>
        </authorList>
    </citation>
    <scope>NUCLEOTIDE SEQUENCE [LARGE SCALE GENOMIC DNA]</scope>
    <source>
        <strain evidence="1 2">DSM 15930</strain>
    </source>
</reference>
<evidence type="ECO:0000313" key="1">
    <source>
        <dbReference type="EMBL" id="SHM77101.1"/>
    </source>
</evidence>
<dbReference type="EMBL" id="FRCP01000016">
    <property type="protein sequence ID" value="SHM77101.1"/>
    <property type="molecule type" value="Genomic_DNA"/>
</dbReference>
<evidence type="ECO:0000313" key="2">
    <source>
        <dbReference type="Proteomes" id="UP000184038"/>
    </source>
</evidence>
<organism evidence="1 2">
    <name type="scientific">Anaerosporobacter mobilis DSM 15930</name>
    <dbReference type="NCBI Taxonomy" id="1120996"/>
    <lineage>
        <taxon>Bacteria</taxon>
        <taxon>Bacillati</taxon>
        <taxon>Bacillota</taxon>
        <taxon>Clostridia</taxon>
        <taxon>Lachnospirales</taxon>
        <taxon>Lachnospiraceae</taxon>
        <taxon>Anaerosporobacter</taxon>
    </lineage>
</organism>
<gene>
    <name evidence="1" type="ORF">SAMN02746066_03248</name>
</gene>
<sequence>MDLKKDFNQEYKLVLENGTQAIMKVNISVTDYSKADFGKLMSQIASTSRQAYLTIAKELKECSE</sequence>